<comment type="similarity">
    <text evidence="1 4">Belongs to the aldehyde dehydrogenase family.</text>
</comment>
<dbReference type="InterPro" id="IPR016162">
    <property type="entry name" value="Ald_DH_N"/>
</dbReference>
<dbReference type="Gene3D" id="3.40.605.10">
    <property type="entry name" value="Aldehyde Dehydrogenase, Chain A, domain 1"/>
    <property type="match status" value="1"/>
</dbReference>
<evidence type="ECO:0000256" key="4">
    <source>
        <dbReference type="RuleBase" id="RU003345"/>
    </source>
</evidence>
<dbReference type="PROSITE" id="PS00687">
    <property type="entry name" value="ALDEHYDE_DEHYDR_GLU"/>
    <property type="match status" value="1"/>
</dbReference>
<dbReference type="PANTHER" id="PTHR43353">
    <property type="entry name" value="SUCCINATE-SEMIALDEHYDE DEHYDROGENASE, MITOCHONDRIAL"/>
    <property type="match status" value="1"/>
</dbReference>
<evidence type="ECO:0000313" key="6">
    <source>
        <dbReference type="EMBL" id="SFB53755.1"/>
    </source>
</evidence>
<dbReference type="EMBL" id="FOKG01000017">
    <property type="protein sequence ID" value="SFB53755.1"/>
    <property type="molecule type" value="Genomic_DNA"/>
</dbReference>
<dbReference type="InterPro" id="IPR050740">
    <property type="entry name" value="Aldehyde_DH_Superfamily"/>
</dbReference>
<evidence type="ECO:0000313" key="7">
    <source>
        <dbReference type="Proteomes" id="UP000243799"/>
    </source>
</evidence>
<dbReference type="GO" id="GO:0016620">
    <property type="term" value="F:oxidoreductase activity, acting on the aldehyde or oxo group of donors, NAD or NADP as acceptor"/>
    <property type="evidence" value="ECO:0007669"/>
    <property type="project" value="InterPro"/>
</dbReference>
<organism evidence="6 7">
    <name type="scientific">Amycolatopsis marina</name>
    <dbReference type="NCBI Taxonomy" id="490629"/>
    <lineage>
        <taxon>Bacteria</taxon>
        <taxon>Bacillati</taxon>
        <taxon>Actinomycetota</taxon>
        <taxon>Actinomycetes</taxon>
        <taxon>Pseudonocardiales</taxon>
        <taxon>Pseudonocardiaceae</taxon>
        <taxon>Amycolatopsis</taxon>
    </lineage>
</organism>
<dbReference type="AlphaFoldDB" id="A0A1I1BTM3"/>
<feature type="active site" evidence="3">
    <location>
        <position position="254"/>
    </location>
</feature>
<evidence type="ECO:0000256" key="1">
    <source>
        <dbReference type="ARBA" id="ARBA00009986"/>
    </source>
</evidence>
<keyword evidence="2 4" id="KW-0560">Oxidoreductase</keyword>
<dbReference type="InterPro" id="IPR016163">
    <property type="entry name" value="Ald_DH_C"/>
</dbReference>
<evidence type="ECO:0000256" key="2">
    <source>
        <dbReference type="ARBA" id="ARBA00023002"/>
    </source>
</evidence>
<dbReference type="RefSeq" id="WP_177242772.1">
    <property type="nucleotide sequence ID" value="NZ_FOKG01000017.1"/>
</dbReference>
<dbReference type="STRING" id="490629.SAMN05216266_117101"/>
<dbReference type="FunFam" id="3.40.309.10:FF:000009">
    <property type="entry name" value="Aldehyde dehydrogenase A"/>
    <property type="match status" value="1"/>
</dbReference>
<reference evidence="7" key="1">
    <citation type="submission" date="2016-10" db="EMBL/GenBank/DDBJ databases">
        <authorList>
            <person name="Varghese N."/>
            <person name="Submissions S."/>
        </authorList>
    </citation>
    <scope>NUCLEOTIDE SEQUENCE [LARGE SCALE GENOMIC DNA]</scope>
    <source>
        <strain evidence="7">CGMCC 4.3568</strain>
    </source>
</reference>
<name>A0A1I1BTM3_9PSEU</name>
<dbReference type="InterPro" id="IPR029510">
    <property type="entry name" value="Ald_DH_CS_GLU"/>
</dbReference>
<dbReference type="Pfam" id="PF00171">
    <property type="entry name" value="Aldedh"/>
    <property type="match status" value="1"/>
</dbReference>
<dbReference type="InterPro" id="IPR015590">
    <property type="entry name" value="Aldehyde_DH_dom"/>
</dbReference>
<dbReference type="SUPFAM" id="SSF53720">
    <property type="entry name" value="ALDH-like"/>
    <property type="match status" value="1"/>
</dbReference>
<protein>
    <submittedName>
        <fullName evidence="6">Aldehyde dehydrogenase (NAD+)</fullName>
    </submittedName>
</protein>
<accession>A0A1I1BTM3</accession>
<evidence type="ECO:0000256" key="3">
    <source>
        <dbReference type="PROSITE-ProRule" id="PRU10007"/>
    </source>
</evidence>
<dbReference type="PANTHER" id="PTHR43353:SF5">
    <property type="entry name" value="SUCCINATE-SEMIALDEHYDE DEHYDROGENASE, MITOCHONDRIAL"/>
    <property type="match status" value="1"/>
</dbReference>
<gene>
    <name evidence="6" type="ORF">SAMN05216266_117101</name>
</gene>
<dbReference type="FunFam" id="3.40.605.10:FF:000007">
    <property type="entry name" value="NAD/NADP-dependent betaine aldehyde dehydrogenase"/>
    <property type="match status" value="1"/>
</dbReference>
<proteinExistence type="inferred from homology"/>
<sequence length="488" mass="51943">MWNPPSSPWRSYIAGEWTATADARQYEITDPGRNSETVSRYLLATTAEAERAAEAARDALTVWTATTASERSDLVYGLVELWHDHAEDIAQIVSLEMGKPLSESRSEAQRAVSEMRFWAGEALRLGDRTFPSTRRNTDVYTVREPIGPVAAITPWNFPILSPLRKVVPALVCGCPVVLKPALQAPGASLYVAGMLHELGVPAGVFNLLIGGGADVGAALTAHSAIQGITFTGSTDVGLQIAGNAASRNVKLQLEMGGKNAAVVSSYADIPHAAAEISAAAFAVAGQRCTAISRVIVTPEVREELEQALVERAEALRVGHGSDEGTMMGPIVSKDQFEKVHGSVQAGVREGARVLTGGDPLSGDAYSNGYYYPATIVTDVPRKSTLACEEVFGPVLSIISVQDFEEAIDVANETRYGLAASVFTDDMNLSHSFVTRSQSGMVHVNHGTTSEGQVPFGGVKQSGQGAYGIGDTSKDFFTNLKAVYHAYRP</sequence>
<dbReference type="Proteomes" id="UP000243799">
    <property type="component" value="Unassembled WGS sequence"/>
</dbReference>
<keyword evidence="7" id="KW-1185">Reference proteome</keyword>
<evidence type="ECO:0000259" key="5">
    <source>
        <dbReference type="Pfam" id="PF00171"/>
    </source>
</evidence>
<feature type="domain" description="Aldehyde dehydrogenase" evidence="5">
    <location>
        <begin position="17"/>
        <end position="482"/>
    </location>
</feature>
<dbReference type="Gene3D" id="3.40.309.10">
    <property type="entry name" value="Aldehyde Dehydrogenase, Chain A, domain 2"/>
    <property type="match status" value="1"/>
</dbReference>
<dbReference type="InterPro" id="IPR016161">
    <property type="entry name" value="Ald_DH/histidinol_DH"/>
</dbReference>